<evidence type="ECO:0000256" key="3">
    <source>
        <dbReference type="ARBA" id="ARBA00007012"/>
    </source>
</evidence>
<evidence type="ECO:0000256" key="7">
    <source>
        <dbReference type="ARBA" id="ARBA00022660"/>
    </source>
</evidence>
<keyword evidence="9 18" id="KW-0999">Mitochondrion inner membrane</keyword>
<dbReference type="GO" id="GO:0008137">
    <property type="term" value="F:NADH dehydrogenase (ubiquinone) activity"/>
    <property type="evidence" value="ECO:0007669"/>
    <property type="project" value="UniProtKB-EC"/>
</dbReference>
<feature type="transmembrane region" description="Helical" evidence="18">
    <location>
        <begin position="60"/>
        <end position="79"/>
    </location>
</feature>
<evidence type="ECO:0000256" key="5">
    <source>
        <dbReference type="ARBA" id="ARBA00021008"/>
    </source>
</evidence>
<evidence type="ECO:0000256" key="8">
    <source>
        <dbReference type="ARBA" id="ARBA00022692"/>
    </source>
</evidence>
<keyword evidence="12 18" id="KW-1133">Transmembrane helix</keyword>
<geneLocation type="mitochondrion" evidence="20"/>
<evidence type="ECO:0000256" key="6">
    <source>
        <dbReference type="ARBA" id="ARBA00022448"/>
    </source>
</evidence>
<evidence type="ECO:0000256" key="17">
    <source>
        <dbReference type="ARBA" id="ARBA00049551"/>
    </source>
</evidence>
<name>A0A8K1RNY2_9NEOP</name>
<feature type="transmembrane region" description="Helical" evidence="18">
    <location>
        <begin position="116"/>
        <end position="138"/>
    </location>
</feature>
<protein>
    <recommendedName>
        <fullName evidence="5 18">NADH-ubiquinone oxidoreductase chain 2</fullName>
        <ecNumber evidence="4 18">7.1.1.2</ecNumber>
    </recommendedName>
</protein>
<dbReference type="Pfam" id="PF00361">
    <property type="entry name" value="Proton_antipo_M"/>
    <property type="match status" value="1"/>
</dbReference>
<evidence type="ECO:0000256" key="2">
    <source>
        <dbReference type="ARBA" id="ARBA00004448"/>
    </source>
</evidence>
<feature type="domain" description="NADH:quinone oxidoreductase/Mrp antiporter transmembrane" evidence="19">
    <location>
        <begin position="26"/>
        <end position="275"/>
    </location>
</feature>
<evidence type="ECO:0000256" key="9">
    <source>
        <dbReference type="ARBA" id="ARBA00022792"/>
    </source>
</evidence>
<comment type="subcellular location">
    <subcellularLocation>
        <location evidence="2 18">Mitochondrion inner membrane</location>
        <topology evidence="2 18">Multi-pass membrane protein</topology>
    </subcellularLocation>
</comment>
<dbReference type="EMBL" id="MN148452">
    <property type="protein sequence ID" value="UEP15868.1"/>
    <property type="molecule type" value="Genomic_DNA"/>
</dbReference>
<reference evidence="20" key="1">
    <citation type="submission" date="2019-07" db="EMBL/GenBank/DDBJ databases">
        <title>The complete mitochondrial genome of Thrips setosus.</title>
        <authorList>
            <person name="Park J."/>
            <person name="Park J."/>
            <person name="Xi H."/>
            <person name="Lee G.-S."/>
            <person name="Seo B.Y."/>
        </authorList>
    </citation>
    <scope>NUCLEOTIDE SEQUENCE</scope>
</reference>
<evidence type="ECO:0000256" key="4">
    <source>
        <dbReference type="ARBA" id="ARBA00012944"/>
    </source>
</evidence>
<gene>
    <name evidence="20" type="primary">ND2</name>
</gene>
<keyword evidence="16 18" id="KW-0472">Membrane</keyword>
<keyword evidence="11 18" id="KW-0249">Electron transport</keyword>
<feature type="transmembrane region" description="Helical" evidence="18">
    <location>
        <begin position="145"/>
        <end position="163"/>
    </location>
</feature>
<evidence type="ECO:0000256" key="10">
    <source>
        <dbReference type="ARBA" id="ARBA00022967"/>
    </source>
</evidence>
<dbReference type="GO" id="GO:0005743">
    <property type="term" value="C:mitochondrial inner membrane"/>
    <property type="evidence" value="ECO:0007669"/>
    <property type="project" value="UniProtKB-SubCell"/>
</dbReference>
<evidence type="ECO:0000256" key="15">
    <source>
        <dbReference type="ARBA" id="ARBA00023128"/>
    </source>
</evidence>
<evidence type="ECO:0000256" key="16">
    <source>
        <dbReference type="ARBA" id="ARBA00023136"/>
    </source>
</evidence>
<comment type="catalytic activity">
    <reaction evidence="17 18">
        <text>a ubiquinone + NADH + 5 H(+)(in) = a ubiquinol + NAD(+) + 4 H(+)(out)</text>
        <dbReference type="Rhea" id="RHEA:29091"/>
        <dbReference type="Rhea" id="RHEA-COMP:9565"/>
        <dbReference type="Rhea" id="RHEA-COMP:9566"/>
        <dbReference type="ChEBI" id="CHEBI:15378"/>
        <dbReference type="ChEBI" id="CHEBI:16389"/>
        <dbReference type="ChEBI" id="CHEBI:17976"/>
        <dbReference type="ChEBI" id="CHEBI:57540"/>
        <dbReference type="ChEBI" id="CHEBI:57945"/>
        <dbReference type="EC" id="7.1.1.2"/>
    </reaction>
</comment>
<evidence type="ECO:0000313" key="20">
    <source>
        <dbReference type="EMBL" id="UEP15868.1"/>
    </source>
</evidence>
<accession>A0A8K1RNY2</accession>
<evidence type="ECO:0000256" key="12">
    <source>
        <dbReference type="ARBA" id="ARBA00022989"/>
    </source>
</evidence>
<organism evidence="20">
    <name type="scientific">Thrips setosus</name>
    <dbReference type="NCBI Taxonomy" id="163897"/>
    <lineage>
        <taxon>Eukaryota</taxon>
        <taxon>Metazoa</taxon>
        <taxon>Ecdysozoa</taxon>
        <taxon>Arthropoda</taxon>
        <taxon>Hexapoda</taxon>
        <taxon>Insecta</taxon>
        <taxon>Pterygota</taxon>
        <taxon>Neoptera</taxon>
        <taxon>Paraneoptera</taxon>
        <taxon>Thysanoptera</taxon>
        <taxon>Terebrantia</taxon>
        <taxon>Thripoidea</taxon>
        <taxon>Thripidae</taxon>
        <taxon>Thrips</taxon>
    </lineage>
</organism>
<dbReference type="InterPro" id="IPR001750">
    <property type="entry name" value="ND/Mrp_TM"/>
</dbReference>
<dbReference type="InterPro" id="IPR050175">
    <property type="entry name" value="Complex_I_Subunit_2"/>
</dbReference>
<keyword evidence="6" id="KW-0813">Transport</keyword>
<evidence type="ECO:0000256" key="11">
    <source>
        <dbReference type="ARBA" id="ARBA00022982"/>
    </source>
</evidence>
<comment type="function">
    <text evidence="18">Core subunit of the mitochondrial membrane respiratory chain NADH dehydrogenase (Complex I) which catalyzes electron transfer from NADH through the respiratory chain, using ubiquinone as an electron acceptor. Essential for the catalytic activity and assembly of complex I.</text>
</comment>
<dbReference type="PANTHER" id="PTHR46552:SF1">
    <property type="entry name" value="NADH-UBIQUINONE OXIDOREDUCTASE CHAIN 2"/>
    <property type="match status" value="1"/>
</dbReference>
<evidence type="ECO:0000256" key="1">
    <source>
        <dbReference type="ARBA" id="ARBA00003257"/>
    </source>
</evidence>
<feature type="transmembrane region" description="Helical" evidence="18">
    <location>
        <begin position="91"/>
        <end position="110"/>
    </location>
</feature>
<proteinExistence type="inferred from homology"/>
<keyword evidence="13 18" id="KW-0520">NAD</keyword>
<feature type="transmembrane region" description="Helical" evidence="18">
    <location>
        <begin position="264"/>
        <end position="285"/>
    </location>
</feature>
<sequence length="324" mass="37852">MKNLFFIQKNLFLVSLISSIFICLSSSSFLSMWMSMEINLFSMIPLMSEDQKTYSEKSTMIYFLIQSVSSSIVIICVSFNSKDFKSLTMMMIFLAIFVKLGMFPFHIWMICTIEGMSWNLAFFMMTLQKIIPISILMLFIHQETIIMFCLLNSFIVAFSGITMFSMRKIMGFSSINHLSLMLMAMVLSKKTFKMYFFIYSFMTYTSTKIMKKTNTNFLFQTLTIFKSNKLNNLVFLILFLSMAGIPPLLGFMPKLMTILIMMKSNMFTTVFLVLIFNTLSTFFYLRISINNILMNLNLKKTFKKKKSLNTPFYLLMTPLYLLML</sequence>
<dbReference type="InterPro" id="IPR003917">
    <property type="entry name" value="NADH_UbQ_OxRdtase_chain2"/>
</dbReference>
<keyword evidence="7 18" id="KW-0679">Respiratory chain</keyword>
<comment type="function">
    <text evidence="1">Core subunit of the mitochondrial membrane respiratory chain NADH dehydrogenase (Complex I) that is believed to belong to the minimal assembly required for catalysis. Complex I functions in the transfer of electrons from NADH to the respiratory chain. The immediate electron acceptor for the enzyme is believed to be ubiquinone.</text>
</comment>
<evidence type="ECO:0000256" key="14">
    <source>
        <dbReference type="ARBA" id="ARBA00023075"/>
    </source>
</evidence>
<evidence type="ECO:0000259" key="19">
    <source>
        <dbReference type="Pfam" id="PF00361"/>
    </source>
</evidence>
<dbReference type="AlphaFoldDB" id="A0A8K1RNY2"/>
<dbReference type="PRINTS" id="PR01436">
    <property type="entry name" value="NADHDHGNASE2"/>
</dbReference>
<evidence type="ECO:0000256" key="13">
    <source>
        <dbReference type="ARBA" id="ARBA00023027"/>
    </source>
</evidence>
<comment type="similarity">
    <text evidence="3 18">Belongs to the complex I subunit 2 family.</text>
</comment>
<dbReference type="PANTHER" id="PTHR46552">
    <property type="entry name" value="NADH-UBIQUINONE OXIDOREDUCTASE CHAIN 2"/>
    <property type="match status" value="1"/>
</dbReference>
<feature type="transmembrane region" description="Helical" evidence="18">
    <location>
        <begin position="233"/>
        <end position="252"/>
    </location>
</feature>
<keyword evidence="15 18" id="KW-0496">Mitochondrion</keyword>
<keyword evidence="14 18" id="KW-0830">Ubiquinone</keyword>
<dbReference type="EC" id="7.1.1.2" evidence="4 18"/>
<feature type="transmembrane region" description="Helical" evidence="18">
    <location>
        <begin position="12"/>
        <end position="33"/>
    </location>
</feature>
<keyword evidence="8 18" id="KW-0812">Transmembrane</keyword>
<evidence type="ECO:0000256" key="18">
    <source>
        <dbReference type="RuleBase" id="RU003403"/>
    </source>
</evidence>
<keyword evidence="10 18" id="KW-1278">Translocase</keyword>
<dbReference type="GO" id="GO:0006120">
    <property type="term" value="P:mitochondrial electron transport, NADH to ubiquinone"/>
    <property type="evidence" value="ECO:0007669"/>
    <property type="project" value="InterPro"/>
</dbReference>